<dbReference type="Pfam" id="PF22936">
    <property type="entry name" value="Pol_BBD"/>
    <property type="match status" value="1"/>
</dbReference>
<comment type="caution">
    <text evidence="4">The sequence shown here is derived from an EMBL/GenBank/DDBJ whole genome shotgun (WGS) entry which is preliminary data.</text>
</comment>
<dbReference type="Pfam" id="PF13976">
    <property type="entry name" value="gag_pre-integrs"/>
    <property type="match status" value="1"/>
</dbReference>
<evidence type="ECO:0000259" key="3">
    <source>
        <dbReference type="PROSITE" id="PS50994"/>
    </source>
</evidence>
<dbReference type="InterPro" id="IPR001584">
    <property type="entry name" value="Integrase_cat-core"/>
</dbReference>
<organism evidence="4">
    <name type="scientific">Tanacetum cinerariifolium</name>
    <name type="common">Dalmatian daisy</name>
    <name type="synonym">Chrysanthemum cinerariifolium</name>
    <dbReference type="NCBI Taxonomy" id="118510"/>
    <lineage>
        <taxon>Eukaryota</taxon>
        <taxon>Viridiplantae</taxon>
        <taxon>Streptophyta</taxon>
        <taxon>Embryophyta</taxon>
        <taxon>Tracheophyta</taxon>
        <taxon>Spermatophyta</taxon>
        <taxon>Magnoliopsida</taxon>
        <taxon>eudicotyledons</taxon>
        <taxon>Gunneridae</taxon>
        <taxon>Pentapetalae</taxon>
        <taxon>asterids</taxon>
        <taxon>campanulids</taxon>
        <taxon>Asterales</taxon>
        <taxon>Asteraceae</taxon>
        <taxon>Asteroideae</taxon>
        <taxon>Anthemideae</taxon>
        <taxon>Anthemidinae</taxon>
        <taxon>Tanacetum</taxon>
    </lineage>
</organism>
<accession>A0A699IR35</accession>
<dbReference type="Pfam" id="PF00665">
    <property type="entry name" value="rve"/>
    <property type="match status" value="1"/>
</dbReference>
<dbReference type="Pfam" id="PF14223">
    <property type="entry name" value="Retrotran_gag_2"/>
    <property type="match status" value="1"/>
</dbReference>
<reference evidence="4" key="1">
    <citation type="journal article" date="2019" name="Sci. Rep.">
        <title>Draft genome of Tanacetum cinerariifolium, the natural source of mosquito coil.</title>
        <authorList>
            <person name="Yamashiro T."/>
            <person name="Shiraishi A."/>
            <person name="Satake H."/>
            <person name="Nakayama K."/>
        </authorList>
    </citation>
    <scope>NUCLEOTIDE SEQUENCE</scope>
</reference>
<feature type="domain" description="Integrase catalytic" evidence="3">
    <location>
        <begin position="755"/>
        <end position="862"/>
    </location>
</feature>
<dbReference type="InterPro" id="IPR012337">
    <property type="entry name" value="RNaseH-like_sf"/>
</dbReference>
<dbReference type="AlphaFoldDB" id="A0A699IR35"/>
<keyword evidence="1" id="KW-0378">Hydrolase</keyword>
<dbReference type="InterPro" id="IPR054722">
    <property type="entry name" value="PolX-like_BBD"/>
</dbReference>
<dbReference type="PROSITE" id="PS50994">
    <property type="entry name" value="INTEGRASE"/>
    <property type="match status" value="1"/>
</dbReference>
<protein>
    <submittedName>
        <fullName evidence="4">Putative ribonuclease H-like domain-containing protein</fullName>
    </submittedName>
</protein>
<evidence type="ECO:0000313" key="4">
    <source>
        <dbReference type="EMBL" id="GEZ77327.1"/>
    </source>
</evidence>
<dbReference type="EMBL" id="BKCJ010321689">
    <property type="protein sequence ID" value="GEZ77327.1"/>
    <property type="molecule type" value="Genomic_DNA"/>
</dbReference>
<evidence type="ECO:0000256" key="2">
    <source>
        <dbReference type="SAM" id="MobiDB-lite"/>
    </source>
</evidence>
<dbReference type="GO" id="GO:0003676">
    <property type="term" value="F:nucleic acid binding"/>
    <property type="evidence" value="ECO:0007669"/>
    <property type="project" value="InterPro"/>
</dbReference>
<proteinExistence type="predicted"/>
<feature type="region of interest" description="Disordered" evidence="2">
    <location>
        <begin position="418"/>
        <end position="466"/>
    </location>
</feature>
<keyword evidence="1" id="KW-0645">Protease</keyword>
<dbReference type="InterPro" id="IPR036397">
    <property type="entry name" value="RNaseH_sf"/>
</dbReference>
<sequence length="862" mass="99141">MQKRRNDVKTFGGDEATRKTKKNLLKQQYGNFKAEWKETLEQTFNKLHAIVSQLEFMEVEIEQDDFNQKLLTSLAPEWLMHTNVWRNRSDLDTMSLDDLYDHLKVYEPEVQKKSDSQNMAFISSSKNSSGNEEDNTASSNGSQVKYEDINQIDEDDIKEIDIKWNMALLSMRVNRYWKKTGKRSLFKGLMAPMSQDRGRKDNYRQGSKLEEQAPKALMAIDGVGWDWSYMVVDEENHALVADEEAPTEFALMAKTSTDNELFDNSLCSKACKKNTNSLNSQITKLSEKLGDTKNMLYHYKLGLSKTLKKEKEGLESKITGFKSDSKDLDNLLESQRSDKNKEGLGYSVVPPPPAQVYSPPKKYMSWTGLFEFADGTITDYTRPSLSVENSLTVVKTDKKETVRKPTVKYAKLYRKTPKRSNVDHGRSWAKNNNTHKSRTPKTVFYKTGRPPMRTNRPYMNTTQPKRTSYYKPTHLYLNRPFQRTSAVRSQFRGLRVPTVNRKFPTVNRKFPTSNSRFSTADMGSEGKAIKASAYWIWKPTQNLSNKGPNSNSSNSQINIDDKGYWDSGCSWHMTGNMSYLSDYKPYDGGYVSLGQAGCKITGKGTFKTGKLEFKNVYFVKDLKYNLFSVSQICDNKNSVLFTDTECIVLGQNFKLTDDANVLLRTPRQHNKYSIDLNNVFPHKNLTCLVAKASADECMLWHSRLSHLNIKIMNRLVWHNLVRGLPSKCFKNDHTCVACLKGKQHNASCKTKLVNSVTKPLYTLHMDLFGPTSVSSINHKWYCLVVTDEFSRFTWSFFLKTKDETSGILRTFITKIENLKELRVKIIRCDNRGEFRNKKMNDFCSRKGVKREFSTARTPPAEW</sequence>
<dbReference type="GO" id="GO:0015074">
    <property type="term" value="P:DNA integration"/>
    <property type="evidence" value="ECO:0007669"/>
    <property type="project" value="InterPro"/>
</dbReference>
<dbReference type="InterPro" id="IPR025724">
    <property type="entry name" value="GAG-pre-integrase_dom"/>
</dbReference>
<dbReference type="PANTHER" id="PTHR42648">
    <property type="entry name" value="TRANSPOSASE, PUTATIVE-RELATED"/>
    <property type="match status" value="1"/>
</dbReference>
<name>A0A699IR35_TANCI</name>
<feature type="region of interest" description="Disordered" evidence="2">
    <location>
        <begin position="116"/>
        <end position="144"/>
    </location>
</feature>
<feature type="non-terminal residue" evidence="4">
    <location>
        <position position="862"/>
    </location>
</feature>
<dbReference type="GO" id="GO:0008233">
    <property type="term" value="F:peptidase activity"/>
    <property type="evidence" value="ECO:0007669"/>
    <property type="project" value="UniProtKB-KW"/>
</dbReference>
<feature type="compositionally biased region" description="Polar residues" evidence="2">
    <location>
        <begin position="116"/>
        <end position="143"/>
    </location>
</feature>
<gene>
    <name evidence="4" type="ORF">Tci_549300</name>
</gene>
<dbReference type="GO" id="GO:0006508">
    <property type="term" value="P:proteolysis"/>
    <property type="evidence" value="ECO:0007669"/>
    <property type="project" value="UniProtKB-KW"/>
</dbReference>
<dbReference type="PANTHER" id="PTHR42648:SF32">
    <property type="entry name" value="RIBONUCLEASE H-LIKE DOMAIN, GAG-PRE-INTEGRASE DOMAIN PROTEIN-RELATED"/>
    <property type="match status" value="1"/>
</dbReference>
<dbReference type="SUPFAM" id="SSF53098">
    <property type="entry name" value="Ribonuclease H-like"/>
    <property type="match status" value="1"/>
</dbReference>
<dbReference type="Gene3D" id="3.30.420.10">
    <property type="entry name" value="Ribonuclease H-like superfamily/Ribonuclease H"/>
    <property type="match status" value="1"/>
</dbReference>
<evidence type="ECO:0000256" key="1">
    <source>
        <dbReference type="ARBA" id="ARBA00022670"/>
    </source>
</evidence>
<dbReference type="InterPro" id="IPR039537">
    <property type="entry name" value="Retrotran_Ty1/copia-like"/>
</dbReference>
<feature type="compositionally biased region" description="Polar residues" evidence="2">
    <location>
        <begin position="457"/>
        <end position="466"/>
    </location>
</feature>